<name>A0A7Y9IY68_9BURK</name>
<keyword evidence="4" id="KW-1185">Reference proteome</keyword>
<dbReference type="NCBIfam" id="TIGR02099">
    <property type="entry name" value="YhdP family protein"/>
    <property type="match status" value="1"/>
</dbReference>
<dbReference type="RefSeq" id="WP_179589177.1">
    <property type="nucleotide sequence ID" value="NZ_JACBYR010000002.1"/>
</dbReference>
<evidence type="ECO:0000313" key="4">
    <source>
        <dbReference type="Proteomes" id="UP000542125"/>
    </source>
</evidence>
<accession>A0A7Y9IY68</accession>
<feature type="region of interest" description="Disordered" evidence="1">
    <location>
        <begin position="962"/>
        <end position="986"/>
    </location>
</feature>
<dbReference type="EMBL" id="JACBYR010000002">
    <property type="protein sequence ID" value="NYE85188.1"/>
    <property type="molecule type" value="Genomic_DNA"/>
</dbReference>
<dbReference type="InterPro" id="IPR025263">
    <property type="entry name" value="YhdP_central"/>
</dbReference>
<proteinExistence type="predicted"/>
<dbReference type="PANTHER" id="PTHR38690:SF1">
    <property type="entry name" value="PROTEASE"/>
    <property type="match status" value="1"/>
</dbReference>
<comment type="caution">
    <text evidence="3">The sequence shown here is derived from an EMBL/GenBank/DDBJ whole genome shotgun (WGS) entry which is preliminary data.</text>
</comment>
<dbReference type="PANTHER" id="PTHR38690">
    <property type="entry name" value="PROTEASE-RELATED"/>
    <property type="match status" value="1"/>
</dbReference>
<dbReference type="Pfam" id="PF13116">
    <property type="entry name" value="YhdP"/>
    <property type="match status" value="1"/>
</dbReference>
<dbReference type="InterPro" id="IPR011836">
    <property type="entry name" value="YhdP"/>
</dbReference>
<protein>
    <submittedName>
        <fullName evidence="3">Uncharacterized protein (TIGR02099 family)</fullName>
    </submittedName>
</protein>
<evidence type="ECO:0000313" key="3">
    <source>
        <dbReference type="EMBL" id="NYE85188.1"/>
    </source>
</evidence>
<evidence type="ECO:0000256" key="1">
    <source>
        <dbReference type="SAM" id="MobiDB-lite"/>
    </source>
</evidence>
<dbReference type="Proteomes" id="UP000542125">
    <property type="component" value="Unassembled WGS sequence"/>
</dbReference>
<feature type="compositionally biased region" description="Low complexity" evidence="1">
    <location>
        <begin position="967"/>
        <end position="978"/>
    </location>
</feature>
<reference evidence="3 4" key="1">
    <citation type="submission" date="2020-07" db="EMBL/GenBank/DDBJ databases">
        <title>Genomic Encyclopedia of Type Strains, Phase IV (KMG-V): Genome sequencing to study the core and pangenomes of soil and plant-associated prokaryotes.</title>
        <authorList>
            <person name="Whitman W."/>
        </authorList>
    </citation>
    <scope>NUCLEOTIDE SEQUENCE [LARGE SCALE GENOMIC DNA]</scope>
    <source>
        <strain evidence="3 4">SAS40</strain>
    </source>
</reference>
<sequence>MRLSPLYRLVVRPALLLLLAGYFLFAFAVIALRYAVLPAIDDYRPALERMVSKQAGVPIRIGAIDANWMGLHPRLVLRDVDVLDAEGRVALALPRIATLFSWRSLLVFEPRLLQLQIESPHIDIRRDAAGRIWVAGVSFDPRESGSHAASRWLMAQGDVSMRGGTVRWLDDMTQAPALDFHDVAFRLRNNGRRHRAALLATPPPALASTIDLRAEFSHRLFETQPTDMTRWRGTIYGNTDFIDLLEWRAWLPLPQTVLNGYGAVRGWADFRDGRVHHVLADVALHDLDLQWVAGQPALALRDLVTRVDAGKDASGHRVTLTDPRVQIGAGEAMTPGTVAASYTADTNAGELRVPMLSLGVLRDMAPGLPLPEATRTRIAQAEPAGRLDDVVLTWQGDPLKGLSGTAAGATTQASAAAAPASSPVNQPLLHSFHLQTRFSGLSLTAAPVPTGKDVHHPQRPGVTNLSGTLDAGPRAATIALNASDLTLTLPGVFAAPVVPVQRLTGDIRVDRPEQGPLTVTMSKVEFEQARNRGHVQATWTARGRTPAGSLDLSGQLTRADPRDVHRFIPTVVPEDVRFWLRNALLAGTASDVDFRVKGDLADFPYGEGKVGEFHVAGKFQGVSLEAAGAVMGKPDIWPRIDDVAGDFVFDRVSMTLRTRGGRVRTAPDSALMLGQSDVHIAHLEKDPLLEIDTDARGTATDFLRFVRETPLARMGGKVLSDATATGNLVVPLSLRVPLKHVDFTRVEGDIQLAGNAFRFNADSPPLSRLAGTLHFANDGISPKDVTGTLLEGPVTLSGGPLANGVNELVANGTVPARALQSLWPAPGMTRLSGQTAYRATLRVATGQPPRAVIESTLQGLGLDLPVPLRKAAADTLPLRAEWGPQEQAGANGDWLAASVGGSLVNLHIERDLAAGSGQLRGLRGALGVNRAASLSGPGFGLSIDLPVLDVDRWRTVMAEFVSPAPAPGASPSTAMAPADTPGTDTASTLAAPVAVVAPPSSMAPATARLFSLNRVNLKTGSLQLHGRHLDNVTLYAARQGATPPRLPPTALPAAQPATVETGDWRVDIDSDQVAGRLSWNEGPDGTAGKLTARLRRLVVQDEPGATDGNEIVADPKPVDVPEVDLIADRFDLYGKSLGRLEVQAQTVDRGLEWQLRHLTVKNPDATLEGSGVWRVEPGDNRTTRRRMTLDASLDLVDTGKFLDRMGLPATIAGGAGKVNSKVSWLGMPYSIDMPTLSGTVELDIGKGQFLKADPGIAKLLGVLSLQSLPRRVSLDFRDVFSEGFAFDSLRGNAAIRSGVAHTEDFRMNGISATVMMAGDTDLVQETQKLRVVVVPKLDAGGATLLYGLVNPVVGLSMFVAQLLLREPLGAAFTYQYGISGSWADPVIARIPNVVPRPGPVANEPVAAP</sequence>
<evidence type="ECO:0000259" key="2">
    <source>
        <dbReference type="Pfam" id="PF13116"/>
    </source>
</evidence>
<feature type="region of interest" description="Disordered" evidence="1">
    <location>
        <begin position="449"/>
        <end position="468"/>
    </location>
</feature>
<feature type="domain" description="YhdP central" evidence="2">
    <location>
        <begin position="2"/>
        <end position="1387"/>
    </location>
</feature>
<gene>
    <name evidence="3" type="ORF">FHW18_004495</name>
</gene>
<organism evidence="3 4">
    <name type="scientific">Pigmentiphaga litoralis</name>
    <dbReference type="NCBI Taxonomy" id="516702"/>
    <lineage>
        <taxon>Bacteria</taxon>
        <taxon>Pseudomonadati</taxon>
        <taxon>Pseudomonadota</taxon>
        <taxon>Betaproteobacteria</taxon>
        <taxon>Burkholderiales</taxon>
        <taxon>Alcaligenaceae</taxon>
        <taxon>Pigmentiphaga</taxon>
    </lineage>
</organism>